<feature type="repeat" description="WD" evidence="3">
    <location>
        <begin position="738"/>
        <end position="779"/>
    </location>
</feature>
<name>A0AAX4J4X2_9PEZI</name>
<dbReference type="SMART" id="SM00320">
    <property type="entry name" value="WD40"/>
    <property type="match status" value="4"/>
</dbReference>
<reference evidence="6" key="1">
    <citation type="journal article" date="2023" name="bioRxiv">
        <title>Complete genome of the Medicago anthracnose fungus, Colletotrichum destructivum, reveals a mini-chromosome-like region within a core chromosome.</title>
        <authorList>
            <person name="Lapalu N."/>
            <person name="Simon A."/>
            <person name="Lu A."/>
            <person name="Plaumann P.-L."/>
            <person name="Amselem J."/>
            <person name="Pigne S."/>
            <person name="Auger A."/>
            <person name="Koch C."/>
            <person name="Dallery J.-F."/>
            <person name="O'Connell R.J."/>
        </authorList>
    </citation>
    <scope>NUCLEOTIDE SEQUENCE [LARGE SCALE GENOMIC DNA]</scope>
    <source>
        <strain evidence="6">CBS 520.97</strain>
    </source>
</reference>
<dbReference type="EMBL" id="CP137315">
    <property type="protein sequence ID" value="WQF90413.1"/>
    <property type="molecule type" value="Genomic_DNA"/>
</dbReference>
<evidence type="ECO:0000256" key="3">
    <source>
        <dbReference type="PROSITE-ProRule" id="PRU00221"/>
    </source>
</evidence>
<dbReference type="KEGG" id="cdet:87951927"/>
<dbReference type="InterPro" id="IPR020472">
    <property type="entry name" value="WD40_PAC1"/>
</dbReference>
<keyword evidence="1 3" id="KW-0853">WD repeat</keyword>
<dbReference type="SUPFAM" id="SSF52540">
    <property type="entry name" value="P-loop containing nucleoside triphosphate hydrolases"/>
    <property type="match status" value="1"/>
</dbReference>
<dbReference type="PROSITE" id="PS50082">
    <property type="entry name" value="WD_REPEATS_2"/>
    <property type="match status" value="4"/>
</dbReference>
<dbReference type="InterPro" id="IPR007111">
    <property type="entry name" value="NACHT_NTPase"/>
</dbReference>
<dbReference type="PROSITE" id="PS50294">
    <property type="entry name" value="WD_REPEATS_REGION"/>
    <property type="match status" value="4"/>
</dbReference>
<dbReference type="InterPro" id="IPR056884">
    <property type="entry name" value="NPHP3-like_N"/>
</dbReference>
<dbReference type="CDD" id="cd00200">
    <property type="entry name" value="WD40"/>
    <property type="match status" value="1"/>
</dbReference>
<dbReference type="InterPro" id="IPR015943">
    <property type="entry name" value="WD40/YVTN_repeat-like_dom_sf"/>
</dbReference>
<dbReference type="Proteomes" id="UP001322277">
    <property type="component" value="Chromosome 11"/>
</dbReference>
<keyword evidence="2" id="KW-0677">Repeat</keyword>
<evidence type="ECO:0000313" key="5">
    <source>
        <dbReference type="EMBL" id="WQF90413.1"/>
    </source>
</evidence>
<dbReference type="PROSITE" id="PS50837">
    <property type="entry name" value="NACHT"/>
    <property type="match status" value="1"/>
</dbReference>
<dbReference type="InterPro" id="IPR001680">
    <property type="entry name" value="WD40_rpt"/>
</dbReference>
<evidence type="ECO:0000256" key="1">
    <source>
        <dbReference type="ARBA" id="ARBA00022574"/>
    </source>
</evidence>
<feature type="domain" description="NACHT" evidence="4">
    <location>
        <begin position="93"/>
        <end position="250"/>
    </location>
</feature>
<dbReference type="PANTHER" id="PTHR19848:SF8">
    <property type="entry name" value="F-BOX AND WD REPEAT DOMAIN CONTAINING 7"/>
    <property type="match status" value="1"/>
</dbReference>
<dbReference type="SUPFAM" id="SSF50978">
    <property type="entry name" value="WD40 repeat-like"/>
    <property type="match status" value="1"/>
</dbReference>
<evidence type="ECO:0000256" key="2">
    <source>
        <dbReference type="ARBA" id="ARBA00022737"/>
    </source>
</evidence>
<dbReference type="PANTHER" id="PTHR19848">
    <property type="entry name" value="WD40 REPEAT PROTEIN"/>
    <property type="match status" value="1"/>
</dbReference>
<proteinExistence type="predicted"/>
<evidence type="ECO:0000259" key="4">
    <source>
        <dbReference type="PROSITE" id="PS50837"/>
    </source>
</evidence>
<protein>
    <submittedName>
        <fullName evidence="5">NACHT nucleoside triphosphatase, WD40/YVTN repeat-like-containing domain superfamily</fullName>
    </submittedName>
</protein>
<evidence type="ECO:0000313" key="6">
    <source>
        <dbReference type="Proteomes" id="UP001322277"/>
    </source>
</evidence>
<dbReference type="Gene3D" id="2.130.10.10">
    <property type="entry name" value="YVTN repeat-like/Quinoprotein amine dehydrogenase"/>
    <property type="match status" value="2"/>
</dbReference>
<dbReference type="AlphaFoldDB" id="A0AAX4J4X2"/>
<dbReference type="InterPro" id="IPR027417">
    <property type="entry name" value="P-loop_NTPase"/>
</dbReference>
<dbReference type="Gene3D" id="3.40.50.300">
    <property type="entry name" value="P-loop containing nucleotide triphosphate hydrolases"/>
    <property type="match status" value="1"/>
</dbReference>
<feature type="repeat" description="WD" evidence="3">
    <location>
        <begin position="612"/>
        <end position="653"/>
    </location>
</feature>
<organism evidence="5 6">
    <name type="scientific">Colletotrichum destructivum</name>
    <dbReference type="NCBI Taxonomy" id="34406"/>
    <lineage>
        <taxon>Eukaryota</taxon>
        <taxon>Fungi</taxon>
        <taxon>Dikarya</taxon>
        <taxon>Ascomycota</taxon>
        <taxon>Pezizomycotina</taxon>
        <taxon>Sordariomycetes</taxon>
        <taxon>Hypocreomycetidae</taxon>
        <taxon>Glomerellales</taxon>
        <taxon>Glomerellaceae</taxon>
        <taxon>Colletotrichum</taxon>
        <taxon>Colletotrichum destructivum species complex</taxon>
    </lineage>
</organism>
<dbReference type="InterPro" id="IPR019775">
    <property type="entry name" value="WD40_repeat_CS"/>
</dbReference>
<dbReference type="Pfam" id="PF24883">
    <property type="entry name" value="NPHP3_N"/>
    <property type="match status" value="1"/>
</dbReference>
<dbReference type="PROSITE" id="PS00678">
    <property type="entry name" value="WD_REPEATS_1"/>
    <property type="match status" value="4"/>
</dbReference>
<gene>
    <name evidence="5" type="ORF">CDEST_15427</name>
</gene>
<keyword evidence="6" id="KW-1185">Reference proteome</keyword>
<dbReference type="PRINTS" id="PR00320">
    <property type="entry name" value="GPROTEINBRPT"/>
</dbReference>
<feature type="repeat" description="WD" evidence="3">
    <location>
        <begin position="696"/>
        <end position="737"/>
    </location>
</feature>
<sequence length="864" mass="97587">MSESYGTEVTNTVGSVTASGYARVHVGNYTGDTVIHNYNEPQRNRCLADLRLTDPRDEKTRIEDTKGGLLKGAYQWILDHEDFRRWRDDKQSRLLWIKGDAGKGKTMLLCGIIDDLSKSQGQSKPKFKNLWRPIRPQLLSFFLCQETSLNLNNATAVLRGLMYRLIDQQPPLIQHIEKAYEHIGKQLFEGDDAFYKLSRILASMLCDPLAKRCYLVVDALDECRRDQQQLLDFIMKSVSHYPAKWIVSSRNRLDIEPAMWLDDSRTRVSLELNEKHVTQALNTFINHRISKLPLLRSDTSTHKDVRREILSRAEGNFLWVDMVTRELQAVEPSRMLGILKEIPSGLMPFYDTMMAKVRNQSREHIQRCIQLLSMATVAYRPLTLQELGVLSKAHQNASREGDVRWLVDRCAAFLTIDQHGCVYLLHQSVKDYFTSSPNSILEASLAAIHHTMALQSIEEMQCTLRRNVYNLDYPGSQPPLGGPNPDPLASIRYSCLNWVNHLVDGTKNPQDFTDGGVVDRFLRSHLLHWLEALSLLRSLPNGILILSKLSALLQLNQEFFQLMKVTRDTLRFLRSHIVGIQDSPLQVYSSALVFSPRKSVVRELFYEEEPRWLSMKPAVESVAFSPDGRQLASASWDNTVKVWDAATGQCQQTLEGHSGTVKSVAFSADGRQLVSASDDKTVKLWDAATGQCQQTLEGHSRTVTSVAFSPDGRQLASASWDNTVKVWDAATGQCQRTLEGHSGWVRSVAFSPDGRQLASASYDKTVKLWDAATGQCQQTLEGHSSLENVFEARIRQPSSGPYNRHHVLSQHGAWIKNRSHNILWLPPDYRAACHAVEGSRIAIGLTTKSLMLLLVLSVYLIPNA</sequence>
<dbReference type="GeneID" id="87951927"/>
<accession>A0AAX4J4X2</accession>
<dbReference type="Pfam" id="PF00400">
    <property type="entry name" value="WD40"/>
    <property type="match status" value="4"/>
</dbReference>
<feature type="repeat" description="WD" evidence="3">
    <location>
        <begin position="654"/>
        <end position="695"/>
    </location>
</feature>
<dbReference type="RefSeq" id="XP_062787634.1">
    <property type="nucleotide sequence ID" value="XM_062931583.1"/>
</dbReference>
<dbReference type="InterPro" id="IPR036322">
    <property type="entry name" value="WD40_repeat_dom_sf"/>
</dbReference>